<proteinExistence type="inferred from homology"/>
<keyword evidence="2 10" id="KW-0963">Cytoplasm</keyword>
<evidence type="ECO:0000256" key="10">
    <source>
        <dbReference type="HAMAP-Rule" id="MF_02002"/>
    </source>
</evidence>
<feature type="binding site" evidence="10">
    <location>
        <position position="926"/>
    </location>
    <ligand>
        <name>Zn(2+)</name>
        <dbReference type="ChEBI" id="CHEBI:29105"/>
    </ligand>
</feature>
<accession>A0A2M7E7E7</accession>
<comment type="similarity">
    <text evidence="1 10">Belongs to the class-I aminoacyl-tRNA synthetase family. IleS type 1 subfamily.</text>
</comment>
<dbReference type="GO" id="GO:0006428">
    <property type="term" value="P:isoleucyl-tRNA aminoacylation"/>
    <property type="evidence" value="ECO:0007669"/>
    <property type="project" value="UniProtKB-UniRule"/>
</dbReference>
<evidence type="ECO:0000259" key="13">
    <source>
        <dbReference type="Pfam" id="PF08264"/>
    </source>
</evidence>
<dbReference type="GO" id="GO:0005829">
    <property type="term" value="C:cytosol"/>
    <property type="evidence" value="ECO:0007669"/>
    <property type="project" value="TreeGrafter"/>
</dbReference>
<dbReference type="SUPFAM" id="SSF52374">
    <property type="entry name" value="Nucleotidylyl transferase"/>
    <property type="match status" value="1"/>
</dbReference>
<evidence type="ECO:0000256" key="6">
    <source>
        <dbReference type="ARBA" id="ARBA00022917"/>
    </source>
</evidence>
<dbReference type="EMBL" id="PETL01000300">
    <property type="protein sequence ID" value="PIV63643.1"/>
    <property type="molecule type" value="Genomic_DNA"/>
</dbReference>
<dbReference type="GO" id="GO:0008270">
    <property type="term" value="F:zinc ion binding"/>
    <property type="evidence" value="ECO:0007669"/>
    <property type="project" value="UniProtKB-UniRule"/>
</dbReference>
<dbReference type="GO" id="GO:0002161">
    <property type="term" value="F:aminoacyl-tRNA deacylase activity"/>
    <property type="evidence" value="ECO:0007669"/>
    <property type="project" value="InterPro"/>
</dbReference>
<dbReference type="FunFam" id="3.40.50.620:FF:000152">
    <property type="entry name" value="Isoleucine--tRNA ligase"/>
    <property type="match status" value="1"/>
</dbReference>
<dbReference type="Gene3D" id="1.10.10.830">
    <property type="entry name" value="Ile-tRNA synthetase CP2 domain-like"/>
    <property type="match status" value="1"/>
</dbReference>
<keyword evidence="5 10" id="KW-0067">ATP-binding</keyword>
<evidence type="ECO:0000256" key="4">
    <source>
        <dbReference type="ARBA" id="ARBA00022741"/>
    </source>
</evidence>
<dbReference type="SUPFAM" id="SSF47323">
    <property type="entry name" value="Anticodon-binding domain of a subclass of class I aminoacyl-tRNA synthetases"/>
    <property type="match status" value="1"/>
</dbReference>
<keyword evidence="3 10" id="KW-0436">Ligase</keyword>
<name>A0A2M7E7E7_9BACT</name>
<keyword evidence="10" id="KW-0862">Zinc</keyword>
<dbReference type="InterPro" id="IPR014729">
    <property type="entry name" value="Rossmann-like_a/b/a_fold"/>
</dbReference>
<dbReference type="Pfam" id="PF00133">
    <property type="entry name" value="tRNA-synt_1"/>
    <property type="match status" value="1"/>
</dbReference>
<evidence type="ECO:0000256" key="5">
    <source>
        <dbReference type="ARBA" id="ARBA00022840"/>
    </source>
</evidence>
<feature type="binding site" evidence="10">
    <location>
        <position position="923"/>
    </location>
    <ligand>
        <name>Zn(2+)</name>
        <dbReference type="ChEBI" id="CHEBI:29105"/>
    </ligand>
</feature>
<dbReference type="InterPro" id="IPR009080">
    <property type="entry name" value="tRNAsynth_Ia_anticodon-bd"/>
</dbReference>
<keyword evidence="6 10" id="KW-0648">Protein biosynthesis</keyword>
<protein>
    <recommendedName>
        <fullName evidence="10">Isoleucine--tRNA ligase</fullName>
        <ecNumber evidence="10">6.1.1.5</ecNumber>
    </recommendedName>
    <alternativeName>
        <fullName evidence="10">Isoleucyl-tRNA synthetase</fullName>
        <shortName evidence="10">IleRS</shortName>
    </alternativeName>
</protein>
<dbReference type="Pfam" id="PF08264">
    <property type="entry name" value="Anticodon_1"/>
    <property type="match status" value="1"/>
</dbReference>
<feature type="binding site" evidence="10">
    <location>
        <position position="903"/>
    </location>
    <ligand>
        <name>Zn(2+)</name>
        <dbReference type="ChEBI" id="CHEBI:29105"/>
    </ligand>
</feature>
<comment type="catalytic activity">
    <reaction evidence="9 10">
        <text>tRNA(Ile) + L-isoleucine + ATP = L-isoleucyl-tRNA(Ile) + AMP + diphosphate</text>
        <dbReference type="Rhea" id="RHEA:11060"/>
        <dbReference type="Rhea" id="RHEA-COMP:9666"/>
        <dbReference type="Rhea" id="RHEA-COMP:9695"/>
        <dbReference type="ChEBI" id="CHEBI:30616"/>
        <dbReference type="ChEBI" id="CHEBI:33019"/>
        <dbReference type="ChEBI" id="CHEBI:58045"/>
        <dbReference type="ChEBI" id="CHEBI:78442"/>
        <dbReference type="ChEBI" id="CHEBI:78528"/>
        <dbReference type="ChEBI" id="CHEBI:456215"/>
        <dbReference type="EC" id="6.1.1.5"/>
    </reaction>
</comment>
<evidence type="ECO:0000256" key="7">
    <source>
        <dbReference type="ARBA" id="ARBA00023146"/>
    </source>
</evidence>
<dbReference type="GO" id="GO:0000049">
    <property type="term" value="F:tRNA binding"/>
    <property type="evidence" value="ECO:0007669"/>
    <property type="project" value="InterPro"/>
</dbReference>
<evidence type="ECO:0000313" key="15">
    <source>
        <dbReference type="Proteomes" id="UP000228886"/>
    </source>
</evidence>
<feature type="binding site" evidence="10">
    <location>
        <position position="906"/>
    </location>
    <ligand>
        <name>Zn(2+)</name>
        <dbReference type="ChEBI" id="CHEBI:29105"/>
    </ligand>
</feature>
<organism evidence="14 15">
    <name type="scientific">bacterium (Candidatus Ratteibacteria) CG01_land_8_20_14_3_00_40_19</name>
    <dbReference type="NCBI Taxonomy" id="2014290"/>
    <lineage>
        <taxon>Bacteria</taxon>
        <taxon>Candidatus Ratteibacteria</taxon>
    </lineage>
</organism>
<dbReference type="GO" id="GO:0005524">
    <property type="term" value="F:ATP binding"/>
    <property type="evidence" value="ECO:0007669"/>
    <property type="project" value="UniProtKB-UniRule"/>
</dbReference>
<dbReference type="AlphaFoldDB" id="A0A2M7E7E7"/>
<dbReference type="Gene3D" id="1.10.730.20">
    <property type="match status" value="1"/>
</dbReference>
<keyword evidence="7 10" id="KW-0030">Aminoacyl-tRNA synthetase</keyword>
<comment type="domain">
    <text evidence="10">IleRS has two distinct active sites: one for aminoacylation and one for editing. The misactivated valine is translocated from the active site to the editing site, which sterically excludes the correctly activated isoleucine. The single editing site contains two valyl binding pockets, one specific for each substrate (Val-AMP or Val-tRNA(Ile)).</text>
</comment>
<dbReference type="InterPro" id="IPR010663">
    <property type="entry name" value="Znf_FPG/IleRS"/>
</dbReference>
<dbReference type="GO" id="GO:0004822">
    <property type="term" value="F:isoleucine-tRNA ligase activity"/>
    <property type="evidence" value="ECO:0007669"/>
    <property type="project" value="UniProtKB-UniRule"/>
</dbReference>
<feature type="binding site" evidence="10">
    <location>
        <position position="578"/>
    </location>
    <ligand>
        <name>L-isoleucyl-5'-AMP</name>
        <dbReference type="ChEBI" id="CHEBI:178002"/>
    </ligand>
</feature>
<dbReference type="Pfam" id="PF06827">
    <property type="entry name" value="zf-FPG_IleRS"/>
    <property type="match status" value="1"/>
</dbReference>
<evidence type="ECO:0000259" key="12">
    <source>
        <dbReference type="Pfam" id="PF06827"/>
    </source>
</evidence>
<evidence type="ECO:0000256" key="3">
    <source>
        <dbReference type="ARBA" id="ARBA00022598"/>
    </source>
</evidence>
<dbReference type="PANTHER" id="PTHR42765">
    <property type="entry name" value="SOLEUCYL-TRNA SYNTHETASE"/>
    <property type="match status" value="1"/>
</dbReference>
<dbReference type="EC" id="6.1.1.5" evidence="10"/>
<keyword evidence="4 10" id="KW-0547">Nucleotide-binding</keyword>
<dbReference type="InterPro" id="IPR013155">
    <property type="entry name" value="M/V/L/I-tRNA-synth_anticd-bd"/>
</dbReference>
<keyword evidence="10" id="KW-0479">Metal-binding</keyword>
<feature type="short sequence motif" description="'HIGH' region" evidence="10">
    <location>
        <begin position="57"/>
        <end position="67"/>
    </location>
</feature>
<reference evidence="15" key="1">
    <citation type="submission" date="2017-09" db="EMBL/GenBank/DDBJ databases">
        <title>Depth-based differentiation of microbial function through sediment-hosted aquifers and enrichment of novel symbionts in the deep terrestrial subsurface.</title>
        <authorList>
            <person name="Probst A.J."/>
            <person name="Ladd B."/>
            <person name="Jarett J.K."/>
            <person name="Geller-Mcgrath D.E."/>
            <person name="Sieber C.M.K."/>
            <person name="Emerson J.B."/>
            <person name="Anantharaman K."/>
            <person name="Thomas B.C."/>
            <person name="Malmstrom R."/>
            <person name="Stieglmeier M."/>
            <person name="Klingl A."/>
            <person name="Woyke T."/>
            <person name="Ryan C.M."/>
            <person name="Banfield J.F."/>
        </authorList>
    </citation>
    <scope>NUCLEOTIDE SEQUENCE [LARGE SCALE GENOMIC DNA]</scope>
</reference>
<dbReference type="NCBIfam" id="TIGR00392">
    <property type="entry name" value="ileS"/>
    <property type="match status" value="1"/>
</dbReference>
<feature type="domain" description="Aminoacyl-tRNA synthetase class Ia" evidence="11">
    <location>
        <begin position="27"/>
        <end position="658"/>
    </location>
</feature>
<dbReference type="Gene3D" id="3.90.740.10">
    <property type="entry name" value="Valyl/Leucyl/Isoleucyl-tRNA synthetase, editing domain"/>
    <property type="match status" value="1"/>
</dbReference>
<dbReference type="PROSITE" id="PS00178">
    <property type="entry name" value="AA_TRNA_LIGASE_I"/>
    <property type="match status" value="1"/>
</dbReference>
<comment type="cofactor">
    <cofactor evidence="10">
        <name>Zn(2+)</name>
        <dbReference type="ChEBI" id="CHEBI:29105"/>
    </cofactor>
    <text evidence="10">Binds 1 zinc ion per subunit.</text>
</comment>
<dbReference type="Gene3D" id="3.40.50.620">
    <property type="entry name" value="HUPs"/>
    <property type="match status" value="2"/>
</dbReference>
<comment type="caution">
    <text evidence="14">The sequence shown here is derived from an EMBL/GenBank/DDBJ whole genome shotgun (WGS) entry which is preliminary data.</text>
</comment>
<evidence type="ECO:0000256" key="1">
    <source>
        <dbReference type="ARBA" id="ARBA00006887"/>
    </source>
</evidence>
<dbReference type="InterPro" id="IPR033708">
    <property type="entry name" value="Anticodon_Ile_BEm"/>
</dbReference>
<comment type="subunit">
    <text evidence="10">Monomer.</text>
</comment>
<dbReference type="InterPro" id="IPR002301">
    <property type="entry name" value="Ile-tRNA-ligase"/>
</dbReference>
<comment type="function">
    <text evidence="8 10">Catalyzes the attachment of isoleucine to tRNA(Ile). As IleRS can inadvertently accommodate and process structurally similar amino acids such as valine, to avoid such errors it has two additional distinct tRNA(Ile)-dependent editing activities. One activity is designated as 'pretransfer' editing and involves the hydrolysis of activated Val-AMP. The other activity is designated 'posttransfer' editing and involves deacylation of mischarged Val-tRNA(Ile).</text>
</comment>
<sequence>MDYKKTILLPQTSFPMKANLAQKEPGILDFWEEKKVYETLQKNLKRRKKYILHDGPPYANGHIHLGTALNKILKDVVIRYKSRKEFYAPFIPGWDCHGMPIEHQLFQELKISQDEVNQVDFRKKAAAFALKFVEIQKEEFKRLGVAADWENPYLTLKKEYEAEIINTFGKLATAGYIYQGFKPIYWCIQCETALAEAEIEYQDDSSPSIYVKFPVSEESLALLPTPHSPLPTYFLIWTTTPWTLPANTAIAVHPDLEYALVKVADEVLILAKILVKEVMERVKVSNYEILGKISGKKLEGLKYTHPFTPPPISSPLEGEDKSEGKKKFQIILADFVSSTEGTGCVHSAPGHGEDDYKIGLKYNLPILSPVDGKGRFTKEVKEFEGINVFSANKLIIDKMKREGSLFFDEEISHSYPHCWRCKKPVIFRATEQWFLRVDFSDLRKRLVSLVEKVTWVPKEGKERIKSMLENRPDWCLSRQRYWGVPLPVFYCRRCKKPVLTEKTIENIRKEVEKEGSDIWFLKEAKEILPENFKCPYCRGTEFSKENDILDVWFDSGVSHRAVLEKNPELGYPADLYLEGSDQHRGWFQTSLLTAVGTKNSAPFKTVLTHGFVVDSEGKKMSKSLGNVITPFEIIEKDGADILRLWVASEDYQADIRISPEIIKHLISAYRSLRNTFRFCLGNLFDFDPEKDQIAASELLEIDSWAIEKAREILNRTENCYENFDFHNVFTTIYNFCNEALSSFYFDTLKDRLYTYGGKSKERKSAQTAIYQIAVFLLNILAPILSFTAEEVWQNFPRKKNEPSSIHLLFWPERKEPDKKLLSRWEKFLKLRKEILKALEEARIKKIIGSSMQAKVILAVTDDETINFLKTFPQITEHLLIAELRTEEKKKFEVKVERTQYQKCARCWIYHQSVGQNREYPDLCEKCISIIATNKHE</sequence>
<evidence type="ECO:0000256" key="8">
    <source>
        <dbReference type="ARBA" id="ARBA00025217"/>
    </source>
</evidence>
<dbReference type="CDD" id="cd00818">
    <property type="entry name" value="IleRS_core"/>
    <property type="match status" value="1"/>
</dbReference>
<dbReference type="InterPro" id="IPR009008">
    <property type="entry name" value="Val/Leu/Ile-tRNA-synth_edit"/>
</dbReference>
<comment type="subcellular location">
    <subcellularLocation>
        <location evidence="10">Cytoplasm</location>
    </subcellularLocation>
</comment>
<feature type="binding site" evidence="10">
    <location>
        <position position="622"/>
    </location>
    <ligand>
        <name>ATP</name>
        <dbReference type="ChEBI" id="CHEBI:30616"/>
    </ligand>
</feature>
<gene>
    <name evidence="10" type="primary">ileS</name>
    <name evidence="14" type="ORF">COS11_06355</name>
</gene>
<feature type="domain" description="Methionyl/Valyl/Leucyl/Isoleucyl-tRNA synthetase anticodon-binding" evidence="13">
    <location>
        <begin position="702"/>
        <end position="856"/>
    </location>
</feature>
<dbReference type="InterPro" id="IPR023585">
    <property type="entry name" value="Ile-tRNA-ligase_type1"/>
</dbReference>
<dbReference type="PRINTS" id="PR00984">
    <property type="entry name" value="TRNASYNTHILE"/>
</dbReference>
<feature type="short sequence motif" description="'KMSKS' region" evidence="10">
    <location>
        <begin position="619"/>
        <end position="623"/>
    </location>
</feature>
<dbReference type="InterPro" id="IPR001412">
    <property type="entry name" value="aa-tRNA-synth_I_CS"/>
</dbReference>
<dbReference type="Proteomes" id="UP000228886">
    <property type="component" value="Unassembled WGS sequence"/>
</dbReference>
<dbReference type="SUPFAM" id="SSF50677">
    <property type="entry name" value="ValRS/IleRS/LeuRS editing domain"/>
    <property type="match status" value="1"/>
</dbReference>
<dbReference type="HAMAP" id="MF_02002">
    <property type="entry name" value="Ile_tRNA_synth_type1"/>
    <property type="match status" value="1"/>
</dbReference>
<evidence type="ECO:0000256" key="9">
    <source>
        <dbReference type="ARBA" id="ARBA00048359"/>
    </source>
</evidence>
<dbReference type="InterPro" id="IPR002300">
    <property type="entry name" value="aa-tRNA-synth_Ia"/>
</dbReference>
<dbReference type="InterPro" id="IPR050081">
    <property type="entry name" value="Ile-tRNA_ligase"/>
</dbReference>
<evidence type="ECO:0000259" key="11">
    <source>
        <dbReference type="Pfam" id="PF00133"/>
    </source>
</evidence>
<evidence type="ECO:0000313" key="14">
    <source>
        <dbReference type="EMBL" id="PIV63643.1"/>
    </source>
</evidence>
<dbReference type="PANTHER" id="PTHR42765:SF1">
    <property type="entry name" value="ISOLEUCINE--TRNA LIGASE, MITOCHONDRIAL"/>
    <property type="match status" value="1"/>
</dbReference>
<dbReference type="CDD" id="cd07960">
    <property type="entry name" value="Anticodon_Ia_Ile_BEm"/>
    <property type="match status" value="1"/>
</dbReference>
<feature type="domain" description="Zinc finger FPG/IleRS-type" evidence="12">
    <location>
        <begin position="901"/>
        <end position="928"/>
    </location>
</feature>
<evidence type="ECO:0000256" key="2">
    <source>
        <dbReference type="ARBA" id="ARBA00022490"/>
    </source>
</evidence>